<dbReference type="Gene3D" id="1.20.1250.20">
    <property type="entry name" value="MFS general substrate transporter like domains"/>
    <property type="match status" value="1"/>
</dbReference>
<evidence type="ECO:0000313" key="9">
    <source>
        <dbReference type="EMBL" id="TCM66486.1"/>
    </source>
</evidence>
<feature type="transmembrane region" description="Helical" evidence="7">
    <location>
        <begin position="405"/>
        <end position="423"/>
    </location>
</feature>
<keyword evidence="3" id="KW-1003">Cell membrane</keyword>
<feature type="transmembrane region" description="Helical" evidence="7">
    <location>
        <begin position="175"/>
        <end position="197"/>
    </location>
</feature>
<dbReference type="OrthoDB" id="9803968at2"/>
<dbReference type="AlphaFoldDB" id="A0A4R1XRL8"/>
<dbReference type="InterPro" id="IPR011701">
    <property type="entry name" value="MFS"/>
</dbReference>
<accession>A0A4R1XRL8</accession>
<evidence type="ECO:0000313" key="10">
    <source>
        <dbReference type="Proteomes" id="UP000294963"/>
    </source>
</evidence>
<evidence type="ECO:0000256" key="5">
    <source>
        <dbReference type="ARBA" id="ARBA00022989"/>
    </source>
</evidence>
<dbReference type="InterPro" id="IPR036259">
    <property type="entry name" value="MFS_trans_sf"/>
</dbReference>
<organism evidence="9 10">
    <name type="scientific">Acinetobacter calcoaceticus</name>
    <dbReference type="NCBI Taxonomy" id="471"/>
    <lineage>
        <taxon>Bacteria</taxon>
        <taxon>Pseudomonadati</taxon>
        <taxon>Pseudomonadota</taxon>
        <taxon>Gammaproteobacteria</taxon>
        <taxon>Moraxellales</taxon>
        <taxon>Moraxellaceae</taxon>
        <taxon>Acinetobacter</taxon>
        <taxon>Acinetobacter calcoaceticus/baumannii complex</taxon>
    </lineage>
</organism>
<name>A0A4R1XRL8_ACICA</name>
<dbReference type="PANTHER" id="PTHR43266">
    <property type="entry name" value="MACROLIDE-EFFLUX PROTEIN"/>
    <property type="match status" value="1"/>
</dbReference>
<sequence length="447" mass="49304">MEKNEHILTSRRFLPMFLTQFFGALNDNVFKQSLLLVITYGWIHHQGAEVSTLNNLAALLFILPYFIFSATAGQLADKYERSSLVRKIKILEIIIMLIASAGFLLGHLTLLLVALFLMGTHSTFFGPIKYAILPEILKPDELMSGNALFQSGTSIAILVGMILAGAVISLSGGDMAWICITVLIIAVLGYICSRFVLKQPVSEQSLDIDWNVFRTSYRTLKFAKSMPLVYLVLLGNSWYWFYGATYLPQIPQLTQENLHASENVVSLLLTLFSVGIGVGSLLCRKIGGTEVNLKMVPYGAIGLTVFALYLAFSLNFVPVRSGELLGLSDMFNSGAVYYHVMLALALLGISGGFYIVPLYAMMQAYAPKSHRARMVAANNIINAIFMVSSALFSIIILSVLKIDLKILFCITGILSAIFTYLLLRQLKTELALTQPLLEDTSCDNTQA</sequence>
<evidence type="ECO:0000256" key="6">
    <source>
        <dbReference type="ARBA" id="ARBA00023136"/>
    </source>
</evidence>
<evidence type="ECO:0000259" key="8">
    <source>
        <dbReference type="PROSITE" id="PS50850"/>
    </source>
</evidence>
<keyword evidence="10" id="KW-1185">Reference proteome</keyword>
<dbReference type="SUPFAM" id="SSF103473">
    <property type="entry name" value="MFS general substrate transporter"/>
    <property type="match status" value="1"/>
</dbReference>
<evidence type="ECO:0000256" key="7">
    <source>
        <dbReference type="SAM" id="Phobius"/>
    </source>
</evidence>
<evidence type="ECO:0000256" key="2">
    <source>
        <dbReference type="ARBA" id="ARBA00022448"/>
    </source>
</evidence>
<dbReference type="PANTHER" id="PTHR43266:SF2">
    <property type="entry name" value="MAJOR FACILITATOR SUPERFAMILY (MFS) PROFILE DOMAIN-CONTAINING PROTEIN"/>
    <property type="match status" value="1"/>
</dbReference>
<gene>
    <name evidence="9" type="ORF">EC844_11386</name>
</gene>
<dbReference type="PROSITE" id="PS50850">
    <property type="entry name" value="MFS"/>
    <property type="match status" value="1"/>
</dbReference>
<feature type="transmembrane region" description="Helical" evidence="7">
    <location>
        <begin position="228"/>
        <end position="244"/>
    </location>
</feature>
<dbReference type="InterPro" id="IPR020846">
    <property type="entry name" value="MFS_dom"/>
</dbReference>
<comment type="caution">
    <text evidence="9">The sequence shown here is derived from an EMBL/GenBank/DDBJ whole genome shotgun (WGS) entry which is preliminary data.</text>
</comment>
<keyword evidence="6 7" id="KW-0472">Membrane</keyword>
<feature type="transmembrane region" description="Helical" evidence="7">
    <location>
        <begin position="88"/>
        <end position="105"/>
    </location>
</feature>
<proteinExistence type="predicted"/>
<dbReference type="GO" id="GO:0022857">
    <property type="term" value="F:transmembrane transporter activity"/>
    <property type="evidence" value="ECO:0007669"/>
    <property type="project" value="InterPro"/>
</dbReference>
<dbReference type="Proteomes" id="UP000294963">
    <property type="component" value="Unassembled WGS sequence"/>
</dbReference>
<feature type="transmembrane region" description="Helical" evidence="7">
    <location>
        <begin position="264"/>
        <end position="283"/>
    </location>
</feature>
<dbReference type="Pfam" id="PF07690">
    <property type="entry name" value="MFS_1"/>
    <property type="match status" value="1"/>
</dbReference>
<feature type="transmembrane region" description="Helical" evidence="7">
    <location>
        <begin position="380"/>
        <end position="399"/>
    </location>
</feature>
<feature type="transmembrane region" description="Helical" evidence="7">
    <location>
        <begin position="145"/>
        <end position="169"/>
    </location>
</feature>
<evidence type="ECO:0000256" key="1">
    <source>
        <dbReference type="ARBA" id="ARBA00004651"/>
    </source>
</evidence>
<keyword evidence="2" id="KW-0813">Transport</keyword>
<feature type="transmembrane region" description="Helical" evidence="7">
    <location>
        <begin position="55"/>
        <end position="76"/>
    </location>
</feature>
<feature type="transmembrane region" description="Helical" evidence="7">
    <location>
        <begin position="336"/>
        <end position="359"/>
    </location>
</feature>
<dbReference type="GO" id="GO:0005886">
    <property type="term" value="C:plasma membrane"/>
    <property type="evidence" value="ECO:0007669"/>
    <property type="project" value="UniProtKB-SubCell"/>
</dbReference>
<feature type="transmembrane region" description="Helical" evidence="7">
    <location>
        <begin position="295"/>
        <end position="316"/>
    </location>
</feature>
<keyword evidence="4 7" id="KW-0812">Transmembrane</keyword>
<evidence type="ECO:0000256" key="3">
    <source>
        <dbReference type="ARBA" id="ARBA00022475"/>
    </source>
</evidence>
<dbReference type="EMBL" id="SLVJ01000013">
    <property type="protein sequence ID" value="TCM66486.1"/>
    <property type="molecule type" value="Genomic_DNA"/>
</dbReference>
<feature type="domain" description="Major facilitator superfamily (MFS) profile" evidence="8">
    <location>
        <begin position="12"/>
        <end position="427"/>
    </location>
</feature>
<dbReference type="CDD" id="cd06173">
    <property type="entry name" value="MFS_MefA_like"/>
    <property type="match status" value="1"/>
</dbReference>
<keyword evidence="5 7" id="KW-1133">Transmembrane helix</keyword>
<evidence type="ECO:0000256" key="4">
    <source>
        <dbReference type="ARBA" id="ARBA00022692"/>
    </source>
</evidence>
<comment type="subcellular location">
    <subcellularLocation>
        <location evidence="1">Cell membrane</location>
        <topology evidence="1">Multi-pass membrane protein</topology>
    </subcellularLocation>
</comment>
<protein>
    <submittedName>
        <fullName evidence="9">Putative MFS family arabinose efflux permease</fullName>
    </submittedName>
</protein>
<reference evidence="9 10" key="1">
    <citation type="submission" date="2019-03" db="EMBL/GenBank/DDBJ databases">
        <title>Genomic analyses of the natural microbiome of Caenorhabditis elegans.</title>
        <authorList>
            <person name="Samuel B."/>
        </authorList>
    </citation>
    <scope>NUCLEOTIDE SEQUENCE [LARGE SCALE GENOMIC DNA]</scope>
    <source>
        <strain evidence="9 10">JUb89</strain>
    </source>
</reference>